<evidence type="ECO:0000313" key="1">
    <source>
        <dbReference type="EMBL" id="SEH45667.1"/>
    </source>
</evidence>
<dbReference type="EMBL" id="LT629971">
    <property type="protein sequence ID" value="SEH45667.1"/>
    <property type="molecule type" value="Genomic_DNA"/>
</dbReference>
<feature type="non-terminal residue" evidence="1">
    <location>
        <position position="1"/>
    </location>
</feature>
<dbReference type="AlphaFoldDB" id="A0A1H6IAL2"/>
<name>A0A1H6IAL2_MYCRU</name>
<evidence type="ECO:0000313" key="2">
    <source>
        <dbReference type="Proteomes" id="UP000182915"/>
    </source>
</evidence>
<proteinExistence type="predicted"/>
<sequence>MAIERDNNLWLSEPRPLLAAAEVDDVLKAQLVS</sequence>
<keyword evidence="2" id="KW-1185">Reference proteome</keyword>
<accession>A0A1H6IAL2</accession>
<reference evidence="2" key="1">
    <citation type="submission" date="2016-10" db="EMBL/GenBank/DDBJ databases">
        <authorList>
            <person name="Varghese N."/>
            <person name="Submissions S."/>
        </authorList>
    </citation>
    <scope>NUCLEOTIDE SEQUENCE [LARGE SCALE GENOMIC DNA]</scope>
    <source>
        <strain evidence="2">DSM 45405</strain>
    </source>
</reference>
<protein>
    <submittedName>
        <fullName evidence="1">Uncharacterized protein</fullName>
    </submittedName>
</protein>
<organism evidence="1 2">
    <name type="scientific">Mycolicibacterium rutilum</name>
    <name type="common">Mycobacterium rutilum</name>
    <dbReference type="NCBI Taxonomy" id="370526"/>
    <lineage>
        <taxon>Bacteria</taxon>
        <taxon>Bacillati</taxon>
        <taxon>Actinomycetota</taxon>
        <taxon>Actinomycetes</taxon>
        <taxon>Mycobacteriales</taxon>
        <taxon>Mycobacteriaceae</taxon>
        <taxon>Mycolicibacterium</taxon>
    </lineage>
</organism>
<gene>
    <name evidence="1" type="ORF">SAMN04489835_0001</name>
</gene>
<dbReference type="STRING" id="370526.SAMN04489835_0001"/>
<dbReference type="Proteomes" id="UP000182915">
    <property type="component" value="Chromosome I"/>
</dbReference>